<dbReference type="InterPro" id="IPR036259">
    <property type="entry name" value="MFS_trans_sf"/>
</dbReference>
<dbReference type="InterPro" id="IPR020846">
    <property type="entry name" value="MFS_dom"/>
</dbReference>
<dbReference type="SUPFAM" id="SSF103473">
    <property type="entry name" value="MFS general substrate transporter"/>
    <property type="match status" value="1"/>
</dbReference>
<feature type="domain" description="Major facilitator superfamily (MFS) profile" evidence="7">
    <location>
        <begin position="236"/>
        <end position="419"/>
    </location>
</feature>
<dbReference type="InterPro" id="IPR051788">
    <property type="entry name" value="MFS_Transporter"/>
</dbReference>
<dbReference type="Gene3D" id="1.20.1250.20">
    <property type="entry name" value="MFS general substrate transporter like domains"/>
    <property type="match status" value="2"/>
</dbReference>
<feature type="region of interest" description="Disordered" evidence="5">
    <location>
        <begin position="1"/>
        <end position="28"/>
    </location>
</feature>
<evidence type="ECO:0000256" key="4">
    <source>
        <dbReference type="ARBA" id="ARBA00023136"/>
    </source>
</evidence>
<evidence type="ECO:0000256" key="6">
    <source>
        <dbReference type="SAM" id="Phobius"/>
    </source>
</evidence>
<dbReference type="GO" id="GO:0022857">
    <property type="term" value="F:transmembrane transporter activity"/>
    <property type="evidence" value="ECO:0007669"/>
    <property type="project" value="InterPro"/>
</dbReference>
<dbReference type="AlphaFoldDB" id="A0A344UXE5"/>
<dbReference type="PROSITE" id="PS50850">
    <property type="entry name" value="MFS"/>
    <property type="match status" value="1"/>
</dbReference>
<dbReference type="Pfam" id="PF07690">
    <property type="entry name" value="MFS_1"/>
    <property type="match status" value="1"/>
</dbReference>
<dbReference type="Proteomes" id="UP000251995">
    <property type="component" value="Chromosome"/>
</dbReference>
<evidence type="ECO:0000256" key="2">
    <source>
        <dbReference type="ARBA" id="ARBA00022692"/>
    </source>
</evidence>
<dbReference type="GO" id="GO:0005886">
    <property type="term" value="C:plasma membrane"/>
    <property type="evidence" value="ECO:0007669"/>
    <property type="project" value="UniProtKB-SubCell"/>
</dbReference>
<feature type="region of interest" description="Disordered" evidence="5">
    <location>
        <begin position="211"/>
        <end position="230"/>
    </location>
</feature>
<sequence length="419" mass="42176">MVRTMADRPAPPDPSLTGASPSGPSPVDRRARSAVAALFFTNGAIPANLLPRYPEIKDALQLGNTAYGLAVTAMPIGAIVVGPAAAWMIRRFGSGRVAVAGTMAAAVCIVAAGVSGSVAMLVAALFLAGGMDALTDVAQNSHGLRVERRYRRSIINSFHAVWSVGAVTGGLMAAGAIASGLSLGAHLVVSGVVFSAVALACLRLCLPGRDDDGRDAPETREPGTGQEAASSRVGPRAVIVLVALVLIAISGTMVEDAGNSWATLYLSSSLGAPHAVAAGGFIALVGAQFIGRMLGDRMSDRFGRRTVARAGGGVCAVGMGLTLAMPSVAGTIAGFACAGFGVATLVPAAMSQADRLPGLRPGTGLTLVSWLMRIGFLASPPLVGMVADAVGLRFGLLTIVAAGVLTLICSSALPGRERG</sequence>
<feature type="transmembrane region" description="Helical" evidence="6">
    <location>
        <begin position="237"/>
        <end position="254"/>
    </location>
</feature>
<keyword evidence="3 6" id="KW-1133">Transmembrane helix</keyword>
<evidence type="ECO:0000313" key="9">
    <source>
        <dbReference type="Proteomes" id="UP000251995"/>
    </source>
</evidence>
<dbReference type="KEGG" id="acij:JS278_02808"/>
<feature type="transmembrane region" description="Helical" evidence="6">
    <location>
        <begin position="65"/>
        <end position="89"/>
    </location>
</feature>
<evidence type="ECO:0000259" key="7">
    <source>
        <dbReference type="PROSITE" id="PS50850"/>
    </source>
</evidence>
<feature type="transmembrane region" description="Helical" evidence="6">
    <location>
        <begin position="187"/>
        <end position="206"/>
    </location>
</feature>
<accession>A0A344UXE5</accession>
<evidence type="ECO:0000256" key="3">
    <source>
        <dbReference type="ARBA" id="ARBA00022989"/>
    </source>
</evidence>
<protein>
    <submittedName>
        <fullName evidence="8">Inner membrane protein YbjJ</fullName>
    </submittedName>
</protein>
<dbReference type="PANTHER" id="PTHR23514:SF13">
    <property type="entry name" value="INNER MEMBRANE PROTEIN YBJJ"/>
    <property type="match status" value="1"/>
</dbReference>
<evidence type="ECO:0000256" key="1">
    <source>
        <dbReference type="ARBA" id="ARBA00004651"/>
    </source>
</evidence>
<dbReference type="PANTHER" id="PTHR23514">
    <property type="entry name" value="BYPASS OF STOP CODON PROTEIN 6"/>
    <property type="match status" value="1"/>
</dbReference>
<evidence type="ECO:0000256" key="5">
    <source>
        <dbReference type="SAM" id="MobiDB-lite"/>
    </source>
</evidence>
<comment type="subcellular location">
    <subcellularLocation>
        <location evidence="1">Cell membrane</location>
        <topology evidence="1">Multi-pass membrane protein</topology>
    </subcellularLocation>
</comment>
<organism evidence="8 9">
    <name type="scientific">Acidipropionibacterium virtanenii</name>
    <dbReference type="NCBI Taxonomy" id="2057246"/>
    <lineage>
        <taxon>Bacteria</taxon>
        <taxon>Bacillati</taxon>
        <taxon>Actinomycetota</taxon>
        <taxon>Actinomycetes</taxon>
        <taxon>Propionibacteriales</taxon>
        <taxon>Propionibacteriaceae</taxon>
        <taxon>Acidipropionibacterium</taxon>
    </lineage>
</organism>
<feature type="transmembrane region" description="Helical" evidence="6">
    <location>
        <begin position="159"/>
        <end position="181"/>
    </location>
</feature>
<name>A0A344UXE5_9ACTN</name>
<feature type="compositionally biased region" description="Basic and acidic residues" evidence="5">
    <location>
        <begin position="211"/>
        <end position="221"/>
    </location>
</feature>
<feature type="transmembrane region" description="Helical" evidence="6">
    <location>
        <begin position="394"/>
        <end position="413"/>
    </location>
</feature>
<proteinExistence type="predicted"/>
<feature type="transmembrane region" description="Helical" evidence="6">
    <location>
        <begin position="274"/>
        <end position="294"/>
    </location>
</feature>
<gene>
    <name evidence="8" type="primary">ybjJ_2</name>
    <name evidence="8" type="ORF">JS278_02808</name>
</gene>
<feature type="transmembrane region" description="Helical" evidence="6">
    <location>
        <begin position="306"/>
        <end position="325"/>
    </location>
</feature>
<keyword evidence="9" id="KW-1185">Reference proteome</keyword>
<evidence type="ECO:0000313" key="8">
    <source>
        <dbReference type="EMBL" id="AXE39943.1"/>
    </source>
</evidence>
<dbReference type="EMBL" id="CP025198">
    <property type="protein sequence ID" value="AXE39943.1"/>
    <property type="molecule type" value="Genomic_DNA"/>
</dbReference>
<reference evidence="8 9" key="1">
    <citation type="submission" date="2017-12" db="EMBL/GenBank/DDBJ databases">
        <title>The whole genome sequence of the Acidipropionibacterium virtanenii sp. nov. type strain JS278.</title>
        <authorList>
            <person name="Laine P."/>
            <person name="Deptula P."/>
            <person name="Varmanen P."/>
            <person name="Auvinen P."/>
        </authorList>
    </citation>
    <scope>NUCLEOTIDE SEQUENCE [LARGE SCALE GENOMIC DNA]</scope>
    <source>
        <strain evidence="8 9">JS278</strain>
    </source>
</reference>
<dbReference type="InterPro" id="IPR011701">
    <property type="entry name" value="MFS"/>
</dbReference>
<dbReference type="CDD" id="cd17393">
    <property type="entry name" value="MFS_MosC_like"/>
    <property type="match status" value="1"/>
</dbReference>
<keyword evidence="2 6" id="KW-0812">Transmembrane</keyword>
<keyword evidence="4 6" id="KW-0472">Membrane</keyword>